<keyword evidence="7" id="KW-0411">Iron-sulfur</keyword>
<sequence>MSKDNLPNFVYLDHAASTPMREQSVAAMAPYMSGMYANPSGSHRFARIARKAIDEARDDVAEAIGCKAGEVIFTSGGTEGDNATIFGAARRHGGVAVCSAAEHHAVLHCVENLNGQVVEVDSTGAIDVAKLEKVLQDPQNAGRVSVVSVMAVNNEVGSISPLRQVAKVVRANSPSAILHTDAVQATCWQDLREISKLVDVLTVSAHKFGGPKGMGVTMQRIGLEIDPLIVGGGQERDRRSGTHNVGGIMATAAALRETDSTRGAEILRVTKLRDALVDAVISELDDVIETVARDKRVPGIAHLCIAGCESESILFLLDEAMICASAASACASGAMEPSHVLLAMGVDPRFISGSLRMSLGHTTTEQEIDRASSALIAAVNQLRRNKTAPRVSASK</sequence>
<dbReference type="InterPro" id="IPR015421">
    <property type="entry name" value="PyrdxlP-dep_Trfase_major"/>
</dbReference>
<keyword evidence="3" id="KW-0808">Transferase</keyword>
<feature type="domain" description="Aminotransferase class V" evidence="8">
    <location>
        <begin position="10"/>
        <end position="370"/>
    </location>
</feature>
<dbReference type="SUPFAM" id="SSF53383">
    <property type="entry name" value="PLP-dependent transferases"/>
    <property type="match status" value="1"/>
</dbReference>
<comment type="similarity">
    <text evidence="2">Belongs to the class-V pyridoxal-phosphate-dependent aminotransferase family. NifS/IscS subfamily.</text>
</comment>
<dbReference type="AlphaFoldDB" id="A0A6J6H1G3"/>
<organism evidence="9">
    <name type="scientific">freshwater metagenome</name>
    <dbReference type="NCBI Taxonomy" id="449393"/>
    <lineage>
        <taxon>unclassified sequences</taxon>
        <taxon>metagenomes</taxon>
        <taxon>ecological metagenomes</taxon>
    </lineage>
</organism>
<evidence type="ECO:0000256" key="6">
    <source>
        <dbReference type="ARBA" id="ARBA00023004"/>
    </source>
</evidence>
<evidence type="ECO:0000256" key="3">
    <source>
        <dbReference type="ARBA" id="ARBA00022679"/>
    </source>
</evidence>
<dbReference type="PANTHER" id="PTHR11601:SF34">
    <property type="entry name" value="CYSTEINE DESULFURASE"/>
    <property type="match status" value="1"/>
</dbReference>
<protein>
    <submittedName>
        <fullName evidence="9">Unannotated protein</fullName>
    </submittedName>
</protein>
<dbReference type="EMBL" id="CAEZUN010000132">
    <property type="protein sequence ID" value="CAB4606976.1"/>
    <property type="molecule type" value="Genomic_DNA"/>
</dbReference>
<dbReference type="GO" id="GO:0016740">
    <property type="term" value="F:transferase activity"/>
    <property type="evidence" value="ECO:0007669"/>
    <property type="project" value="UniProtKB-KW"/>
</dbReference>
<dbReference type="InterPro" id="IPR015422">
    <property type="entry name" value="PyrdxlP-dep_Trfase_small"/>
</dbReference>
<evidence type="ECO:0000256" key="7">
    <source>
        <dbReference type="ARBA" id="ARBA00023014"/>
    </source>
</evidence>
<dbReference type="InterPro" id="IPR000192">
    <property type="entry name" value="Aminotrans_V_dom"/>
</dbReference>
<evidence type="ECO:0000256" key="5">
    <source>
        <dbReference type="ARBA" id="ARBA00022898"/>
    </source>
</evidence>
<keyword evidence="5" id="KW-0663">Pyridoxal phosphate</keyword>
<evidence type="ECO:0000256" key="4">
    <source>
        <dbReference type="ARBA" id="ARBA00022723"/>
    </source>
</evidence>
<gene>
    <name evidence="9" type="ORF">UFOPK1826_01040</name>
</gene>
<dbReference type="Gene3D" id="1.10.260.50">
    <property type="match status" value="1"/>
</dbReference>
<dbReference type="InterPro" id="IPR015424">
    <property type="entry name" value="PyrdxlP-dep_Trfase"/>
</dbReference>
<proteinExistence type="inferred from homology"/>
<dbReference type="GO" id="GO:0046872">
    <property type="term" value="F:metal ion binding"/>
    <property type="evidence" value="ECO:0007669"/>
    <property type="project" value="UniProtKB-KW"/>
</dbReference>
<reference evidence="9" key="1">
    <citation type="submission" date="2020-05" db="EMBL/GenBank/DDBJ databases">
        <authorList>
            <person name="Chiriac C."/>
            <person name="Salcher M."/>
            <person name="Ghai R."/>
            <person name="Kavagutti S V."/>
        </authorList>
    </citation>
    <scope>NUCLEOTIDE SEQUENCE</scope>
</reference>
<dbReference type="PIRSF" id="PIRSF005572">
    <property type="entry name" value="NifS"/>
    <property type="match status" value="1"/>
</dbReference>
<dbReference type="Pfam" id="PF00266">
    <property type="entry name" value="Aminotran_5"/>
    <property type="match status" value="1"/>
</dbReference>
<evidence type="ECO:0000313" key="9">
    <source>
        <dbReference type="EMBL" id="CAB4606976.1"/>
    </source>
</evidence>
<name>A0A6J6H1G3_9ZZZZ</name>
<keyword evidence="4" id="KW-0479">Metal-binding</keyword>
<comment type="cofactor">
    <cofactor evidence="1">
        <name>pyridoxal 5'-phosphate</name>
        <dbReference type="ChEBI" id="CHEBI:597326"/>
    </cofactor>
</comment>
<evidence type="ECO:0000259" key="8">
    <source>
        <dbReference type="Pfam" id="PF00266"/>
    </source>
</evidence>
<evidence type="ECO:0000256" key="2">
    <source>
        <dbReference type="ARBA" id="ARBA00006490"/>
    </source>
</evidence>
<dbReference type="Gene3D" id="3.40.640.10">
    <property type="entry name" value="Type I PLP-dependent aspartate aminotransferase-like (Major domain)"/>
    <property type="match status" value="1"/>
</dbReference>
<keyword evidence="6" id="KW-0408">Iron</keyword>
<dbReference type="PANTHER" id="PTHR11601">
    <property type="entry name" value="CYSTEINE DESULFURYLASE FAMILY MEMBER"/>
    <property type="match status" value="1"/>
</dbReference>
<dbReference type="Gene3D" id="3.90.1150.10">
    <property type="entry name" value="Aspartate Aminotransferase, domain 1"/>
    <property type="match status" value="1"/>
</dbReference>
<dbReference type="InterPro" id="IPR016454">
    <property type="entry name" value="Cysteine_dSase"/>
</dbReference>
<accession>A0A6J6H1G3</accession>
<dbReference type="GO" id="GO:0051536">
    <property type="term" value="F:iron-sulfur cluster binding"/>
    <property type="evidence" value="ECO:0007669"/>
    <property type="project" value="UniProtKB-KW"/>
</dbReference>
<evidence type="ECO:0000256" key="1">
    <source>
        <dbReference type="ARBA" id="ARBA00001933"/>
    </source>
</evidence>